<dbReference type="RefSeq" id="WP_213245807.1">
    <property type="nucleotide sequence ID" value="NZ_CP045806.1"/>
</dbReference>
<sequence length="205" mass="21958">MTTDINMDLQIPVHPLPTGCDVAVVAEHDLADIALVALIRGFGHGCATVDLDTFHTGGRALSETRAVVARSTLRLHRARAAAPGALLIGIGVGAGEAFDAVVLPDAAASALQLRAVLGDACTHSTSNHVKVHLSERERDVLSTYVLGATVYETARHHFISESTVRTHFRRVVTRYGNAGRTVNNKSQLLIELIADGWLDRDNLGR</sequence>
<dbReference type="InterPro" id="IPR000792">
    <property type="entry name" value="Tscrpt_reg_LuxR_C"/>
</dbReference>
<dbReference type="SUPFAM" id="SSF46894">
    <property type="entry name" value="C-terminal effector domain of the bipartite response regulators"/>
    <property type="match status" value="1"/>
</dbReference>
<evidence type="ECO:0000259" key="1">
    <source>
        <dbReference type="SMART" id="SM00421"/>
    </source>
</evidence>
<dbReference type="InterPro" id="IPR036388">
    <property type="entry name" value="WH-like_DNA-bd_sf"/>
</dbReference>
<dbReference type="GO" id="GO:0003677">
    <property type="term" value="F:DNA binding"/>
    <property type="evidence" value="ECO:0007669"/>
    <property type="project" value="UniProtKB-KW"/>
</dbReference>
<dbReference type="Gene3D" id="1.10.10.10">
    <property type="entry name" value="Winged helix-like DNA-binding domain superfamily/Winged helix DNA-binding domain"/>
    <property type="match status" value="1"/>
</dbReference>
<name>A0ABX6ICA3_9ACTN</name>
<protein>
    <submittedName>
        <fullName evidence="2">DNA-binding response regulator</fullName>
    </submittedName>
</protein>
<keyword evidence="2" id="KW-0238">DNA-binding</keyword>
<dbReference type="Pfam" id="PF00196">
    <property type="entry name" value="GerE"/>
    <property type="match status" value="1"/>
</dbReference>
<dbReference type="Proteomes" id="UP001059836">
    <property type="component" value="Chromosome"/>
</dbReference>
<reference evidence="2" key="1">
    <citation type="journal article" date="2021" name="Nat. Microbiol.">
        <title>Cocultivation of an ultrasmall environmental parasitic bacterium with lytic ability against bacteria associated with wastewater foams.</title>
        <authorList>
            <person name="Batinovic S."/>
            <person name="Rose J.J.A."/>
            <person name="Ratcliffe J."/>
            <person name="Seviour R.J."/>
            <person name="Petrovski S."/>
        </authorList>
    </citation>
    <scope>NUCLEOTIDE SEQUENCE</scope>
    <source>
        <strain evidence="2">CON9</strain>
    </source>
</reference>
<evidence type="ECO:0000313" key="3">
    <source>
        <dbReference type="Proteomes" id="UP001059836"/>
    </source>
</evidence>
<proteinExistence type="predicted"/>
<gene>
    <name evidence="2" type="ORF">GII31_00515</name>
</gene>
<dbReference type="SMART" id="SM00421">
    <property type="entry name" value="HTH_LUXR"/>
    <property type="match status" value="1"/>
</dbReference>
<accession>A0ABX6ICA3</accession>
<evidence type="ECO:0000313" key="2">
    <source>
        <dbReference type="EMBL" id="QHN33612.1"/>
    </source>
</evidence>
<organism evidence="2 3">
    <name type="scientific">Gordonia pseudamarae</name>
    <dbReference type="NCBI Taxonomy" id="2831662"/>
    <lineage>
        <taxon>Bacteria</taxon>
        <taxon>Bacillati</taxon>
        <taxon>Actinomycetota</taxon>
        <taxon>Actinomycetes</taxon>
        <taxon>Mycobacteriales</taxon>
        <taxon>Gordoniaceae</taxon>
        <taxon>Gordonia</taxon>
    </lineage>
</organism>
<dbReference type="EMBL" id="CP045809">
    <property type="protein sequence ID" value="QHN33612.1"/>
    <property type="molecule type" value="Genomic_DNA"/>
</dbReference>
<dbReference type="InterPro" id="IPR016032">
    <property type="entry name" value="Sig_transdc_resp-reg_C-effctor"/>
</dbReference>
<feature type="domain" description="HTH luxR-type" evidence="1">
    <location>
        <begin position="130"/>
        <end position="192"/>
    </location>
</feature>
<keyword evidence="3" id="KW-1185">Reference proteome</keyword>
<dbReference type="PRINTS" id="PR00038">
    <property type="entry name" value="HTHLUXR"/>
</dbReference>